<dbReference type="Proteomes" id="UP001434883">
    <property type="component" value="Unassembled WGS sequence"/>
</dbReference>
<keyword evidence="1" id="KW-1133">Transmembrane helix</keyword>
<dbReference type="EMBL" id="JAHRIN010006032">
    <property type="protein sequence ID" value="MEQ2193166.1"/>
    <property type="molecule type" value="Genomic_DNA"/>
</dbReference>
<proteinExistence type="predicted"/>
<evidence type="ECO:0000313" key="2">
    <source>
        <dbReference type="EMBL" id="MEQ2193166.1"/>
    </source>
</evidence>
<accession>A0ABV0QBK1</accession>
<protein>
    <submittedName>
        <fullName evidence="2">Uncharacterized protein</fullName>
    </submittedName>
</protein>
<comment type="caution">
    <text evidence="2">The sequence shown here is derived from an EMBL/GenBank/DDBJ whole genome shotgun (WGS) entry which is preliminary data.</text>
</comment>
<reference evidence="2 3" key="1">
    <citation type="submission" date="2021-06" db="EMBL/GenBank/DDBJ databases">
        <authorList>
            <person name="Palmer J.M."/>
        </authorList>
    </citation>
    <scope>NUCLEOTIDE SEQUENCE [LARGE SCALE GENOMIC DNA]</scope>
    <source>
        <strain evidence="2 3">XC_2019</strain>
        <tissue evidence="2">Muscle</tissue>
    </source>
</reference>
<evidence type="ECO:0000256" key="1">
    <source>
        <dbReference type="SAM" id="Phobius"/>
    </source>
</evidence>
<feature type="transmembrane region" description="Helical" evidence="1">
    <location>
        <begin position="85"/>
        <end position="105"/>
    </location>
</feature>
<keyword evidence="1" id="KW-0812">Transmembrane</keyword>
<sequence>MGKMCFQPSFPILLSEYPSVHTSFLPALPLIPNDSLCLLSFFHVCFISPPSSPFFLVSLIYSSFVPLFPLLCTLFLVSYPSSICLSFNVSSPSSFFVLLLCVALVRGDQN</sequence>
<gene>
    <name evidence="2" type="ORF">XENOCAPTIV_025187</name>
</gene>
<name>A0ABV0QBK1_9TELE</name>
<evidence type="ECO:0000313" key="3">
    <source>
        <dbReference type="Proteomes" id="UP001434883"/>
    </source>
</evidence>
<keyword evidence="3" id="KW-1185">Reference proteome</keyword>
<feature type="transmembrane region" description="Helical" evidence="1">
    <location>
        <begin position="54"/>
        <end position="79"/>
    </location>
</feature>
<organism evidence="2 3">
    <name type="scientific">Xenoophorus captivus</name>
    <dbReference type="NCBI Taxonomy" id="1517983"/>
    <lineage>
        <taxon>Eukaryota</taxon>
        <taxon>Metazoa</taxon>
        <taxon>Chordata</taxon>
        <taxon>Craniata</taxon>
        <taxon>Vertebrata</taxon>
        <taxon>Euteleostomi</taxon>
        <taxon>Actinopterygii</taxon>
        <taxon>Neopterygii</taxon>
        <taxon>Teleostei</taxon>
        <taxon>Neoteleostei</taxon>
        <taxon>Acanthomorphata</taxon>
        <taxon>Ovalentaria</taxon>
        <taxon>Atherinomorphae</taxon>
        <taxon>Cyprinodontiformes</taxon>
        <taxon>Goodeidae</taxon>
        <taxon>Xenoophorus</taxon>
    </lineage>
</organism>
<keyword evidence="1" id="KW-0472">Membrane</keyword>